<accession>A0A852TH85</accession>
<protein>
    <submittedName>
        <fullName evidence="2">Membrane protein</fullName>
    </submittedName>
</protein>
<gene>
    <name evidence="2" type="ORF">F4694_005006</name>
</gene>
<name>A0A852TH85_9BACI</name>
<proteinExistence type="predicted"/>
<evidence type="ECO:0000313" key="2">
    <source>
        <dbReference type="EMBL" id="NYE08163.1"/>
    </source>
</evidence>
<keyword evidence="1" id="KW-0812">Transmembrane</keyword>
<dbReference type="AlphaFoldDB" id="A0A852TH85"/>
<reference evidence="3" key="2">
    <citation type="submission" date="2020-08" db="EMBL/GenBank/DDBJ databases">
        <title>The Agave Microbiome: Exploring the role of microbial communities in plant adaptations to desert environments.</title>
        <authorList>
            <person name="Partida-Martinez L.P."/>
        </authorList>
    </citation>
    <scope>NUCLEOTIDE SEQUENCE [LARGE SCALE GENOMIC DNA]</scope>
    <source>
        <strain evidence="3">AT2.8</strain>
    </source>
</reference>
<comment type="caution">
    <text evidence="2">The sequence shown here is derived from an EMBL/GenBank/DDBJ whole genome shotgun (WGS) entry which is preliminary data.</text>
</comment>
<keyword evidence="1" id="KW-0472">Membrane</keyword>
<evidence type="ECO:0000313" key="3">
    <source>
        <dbReference type="Proteomes" id="UP000548423"/>
    </source>
</evidence>
<dbReference type="InterPro" id="IPR019206">
    <property type="entry name" value="DUF2085_TM"/>
</dbReference>
<feature type="transmembrane region" description="Helical" evidence="1">
    <location>
        <begin position="33"/>
        <end position="56"/>
    </location>
</feature>
<organism evidence="2 3">
    <name type="scientific">Neobacillus niacini</name>
    <dbReference type="NCBI Taxonomy" id="86668"/>
    <lineage>
        <taxon>Bacteria</taxon>
        <taxon>Bacillati</taxon>
        <taxon>Bacillota</taxon>
        <taxon>Bacilli</taxon>
        <taxon>Bacillales</taxon>
        <taxon>Bacillaceae</taxon>
        <taxon>Neobacillus</taxon>
    </lineage>
</organism>
<dbReference type="Proteomes" id="UP000548423">
    <property type="component" value="Unassembled WGS sequence"/>
</dbReference>
<dbReference type="Pfam" id="PF09858">
    <property type="entry name" value="DUF2085"/>
    <property type="match status" value="1"/>
</dbReference>
<feature type="transmembrane region" description="Helical" evidence="1">
    <location>
        <begin position="62"/>
        <end position="80"/>
    </location>
</feature>
<feature type="transmembrane region" description="Helical" evidence="1">
    <location>
        <begin position="92"/>
        <end position="119"/>
    </location>
</feature>
<reference evidence="3" key="1">
    <citation type="submission" date="2020-07" db="EMBL/GenBank/DDBJ databases">
        <authorList>
            <person name="Partida-Martinez L."/>
            <person name="Huntemann M."/>
            <person name="Clum A."/>
            <person name="Wang J."/>
            <person name="Palaniappan K."/>
            <person name="Ritter S."/>
            <person name="Chen I.-M."/>
            <person name="Stamatis D."/>
            <person name="Reddy T."/>
            <person name="O'Malley R."/>
            <person name="Daum C."/>
            <person name="Shapiro N."/>
            <person name="Ivanova N."/>
            <person name="Kyrpides N."/>
            <person name="Woyke T."/>
        </authorList>
    </citation>
    <scope>NUCLEOTIDE SEQUENCE [LARGE SCALE GENOMIC DNA]</scope>
    <source>
        <strain evidence="3">AT2.8</strain>
    </source>
</reference>
<dbReference type="EMBL" id="JACCBX010000012">
    <property type="protein sequence ID" value="NYE08163.1"/>
    <property type="molecule type" value="Genomic_DNA"/>
</dbReference>
<keyword evidence="1" id="KW-1133">Transmembrane helix</keyword>
<sequence>MTVIVDQIVINLKRLIDIVPCHRMKSRSLTIKGYTLPICARCTGILLGYLFFPFLFVYDLDFPLWLGITLNFRMVLDGWTQKRKYRMSNNTLRVSTGIVSGFGQSIIIVSLSQIIISILL</sequence>
<evidence type="ECO:0000256" key="1">
    <source>
        <dbReference type="SAM" id="Phobius"/>
    </source>
</evidence>